<name>A0A2X4U9R3_9GAMM</name>
<dbReference type="Proteomes" id="UP000249005">
    <property type="component" value="Chromosome 1"/>
</dbReference>
<feature type="transmembrane region" description="Helical" evidence="1">
    <location>
        <begin position="371"/>
        <end position="391"/>
    </location>
</feature>
<dbReference type="PANTHER" id="PTHR43568:SF1">
    <property type="entry name" value="P PROTEIN"/>
    <property type="match status" value="1"/>
</dbReference>
<feature type="chain" id="PRO_5015857632" evidence="2">
    <location>
        <begin position="28"/>
        <end position="475"/>
    </location>
</feature>
<feature type="transmembrane region" description="Helical" evidence="1">
    <location>
        <begin position="450"/>
        <end position="474"/>
    </location>
</feature>
<feature type="transmembrane region" description="Helical" evidence="1">
    <location>
        <begin position="202"/>
        <end position="229"/>
    </location>
</feature>
<proteinExistence type="predicted"/>
<dbReference type="InterPro" id="IPR051475">
    <property type="entry name" value="Diverse_Ion_Transporter"/>
</dbReference>
<dbReference type="PANTHER" id="PTHR43568">
    <property type="entry name" value="P PROTEIN"/>
    <property type="match status" value="1"/>
</dbReference>
<evidence type="ECO:0000256" key="2">
    <source>
        <dbReference type="SAM" id="SignalP"/>
    </source>
</evidence>
<keyword evidence="2" id="KW-0732">Signal</keyword>
<feature type="transmembrane region" description="Helical" evidence="1">
    <location>
        <begin position="69"/>
        <end position="95"/>
    </location>
</feature>
<accession>A0A2X4U9R3</accession>
<dbReference type="OrthoDB" id="9765532at2"/>
<keyword evidence="1" id="KW-0812">Transmembrane</keyword>
<dbReference type="RefSeq" id="WP_111739146.1">
    <property type="nucleotide sequence ID" value="NZ_LR698987.1"/>
</dbReference>
<feature type="transmembrane region" description="Helical" evidence="1">
    <location>
        <begin position="171"/>
        <end position="190"/>
    </location>
</feature>
<dbReference type="KEGG" id="lri:NCTC12151_00497"/>
<feature type="transmembrane region" description="Helical" evidence="1">
    <location>
        <begin position="331"/>
        <end position="350"/>
    </location>
</feature>
<sequence length="475" mass="51606">MAHRLALKRLKYVGLLLGLTTPALSFAADVDGATLSLGWGIPFVGILLSIALCPLLIPTIWHHHFGKITALWSILFLVPFAITFGVSTSVGLVAHAMFAEYIPFIILLFSLFTVSGGILVQGNLHGSPKLNTALLAIGTVLASLMGTTGAAMLLIRPLIRANDNRKHRVHVVIFFIFLVANIGGGLTPLGDPPLFIGFLKGVDFFWTAVHMLPPVLISSLILLVMFYFVDSYYYKREDEIEQRDPTPDSKLRLYGKFNFVLLLAIIGCVLLSGFWRPGIEVTLLGVHMALQDIVRDIALLVIAGISIAVTAKPIRAGNEFNWDPILEVAKLFAGIFITIGPVLAILRAGSEGHMAGLVAMVSDSQGAPINAMYFWLSGALSGFLDNAPTYLVFFNLAAGDANVLMNQLPQTLLAISMGSVFMGALTYIGNAPNFMVKSIATQRGIDMPSFFGYMKWSFGILIPMFLVLTVIFFLL</sequence>
<protein>
    <submittedName>
        <fullName evidence="3">Citrate transporter</fullName>
    </submittedName>
</protein>
<keyword evidence="1" id="KW-1133">Transmembrane helix</keyword>
<evidence type="ECO:0000256" key="1">
    <source>
        <dbReference type="SAM" id="Phobius"/>
    </source>
</evidence>
<organism evidence="3 4">
    <name type="scientific">Leminorella richardii</name>
    <dbReference type="NCBI Taxonomy" id="158841"/>
    <lineage>
        <taxon>Bacteria</taxon>
        <taxon>Pseudomonadati</taxon>
        <taxon>Pseudomonadota</taxon>
        <taxon>Gammaproteobacteria</taxon>
        <taxon>Enterobacterales</taxon>
        <taxon>Budviciaceae</taxon>
        <taxon>Leminorella</taxon>
    </lineage>
</organism>
<dbReference type="Pfam" id="PF16980">
    <property type="entry name" value="CitMHS_2"/>
    <property type="match status" value="1"/>
</dbReference>
<feature type="transmembrane region" description="Helical" evidence="1">
    <location>
        <begin position="411"/>
        <end position="429"/>
    </location>
</feature>
<feature type="transmembrane region" description="Helical" evidence="1">
    <location>
        <begin position="253"/>
        <end position="272"/>
    </location>
</feature>
<gene>
    <name evidence="3" type="ORF">NCTC12151_00497</name>
</gene>
<feature type="transmembrane region" description="Helical" evidence="1">
    <location>
        <begin position="101"/>
        <end position="120"/>
    </location>
</feature>
<feature type="transmembrane region" description="Helical" evidence="1">
    <location>
        <begin position="132"/>
        <end position="159"/>
    </location>
</feature>
<dbReference type="AlphaFoldDB" id="A0A2X4U9R3"/>
<dbReference type="EMBL" id="LS483470">
    <property type="protein sequence ID" value="SQI35681.1"/>
    <property type="molecule type" value="Genomic_DNA"/>
</dbReference>
<feature type="signal peptide" evidence="2">
    <location>
        <begin position="1"/>
        <end position="27"/>
    </location>
</feature>
<evidence type="ECO:0000313" key="3">
    <source>
        <dbReference type="EMBL" id="SQI35681.1"/>
    </source>
</evidence>
<keyword evidence="1" id="KW-0472">Membrane</keyword>
<keyword evidence="4" id="KW-1185">Reference proteome</keyword>
<reference evidence="3 4" key="1">
    <citation type="submission" date="2018-06" db="EMBL/GenBank/DDBJ databases">
        <authorList>
            <consortium name="Pathogen Informatics"/>
            <person name="Doyle S."/>
        </authorList>
    </citation>
    <scope>NUCLEOTIDE SEQUENCE [LARGE SCALE GENOMIC DNA]</scope>
    <source>
        <strain evidence="3 4">NCTC12151</strain>
    </source>
</reference>
<evidence type="ECO:0000313" key="4">
    <source>
        <dbReference type="Proteomes" id="UP000249005"/>
    </source>
</evidence>
<feature type="transmembrane region" description="Helical" evidence="1">
    <location>
        <begin position="37"/>
        <end position="57"/>
    </location>
</feature>
<dbReference type="InterPro" id="IPR031566">
    <property type="entry name" value="CitMHS_2"/>
</dbReference>